<dbReference type="Gene3D" id="3.40.30.10">
    <property type="entry name" value="Glutaredoxin"/>
    <property type="match status" value="1"/>
</dbReference>
<dbReference type="InterPro" id="IPR002109">
    <property type="entry name" value="Glutaredoxin"/>
</dbReference>
<dbReference type="PROSITE" id="PS00195">
    <property type="entry name" value="GLUTAREDOXIN_1"/>
    <property type="match status" value="1"/>
</dbReference>
<dbReference type="PANTHER" id="PTHR45694">
    <property type="entry name" value="GLUTAREDOXIN 2"/>
    <property type="match status" value="1"/>
</dbReference>
<evidence type="ECO:0000256" key="1">
    <source>
        <dbReference type="ARBA" id="ARBA00023157"/>
    </source>
</evidence>
<evidence type="ECO:0000313" key="4">
    <source>
        <dbReference type="EMBL" id="KAJ8613595.1"/>
    </source>
</evidence>
<comment type="caution">
    <text evidence="4">The sequence shown here is derived from an EMBL/GenBank/DDBJ whole genome shotgun (WGS) entry which is preliminary data.</text>
</comment>
<dbReference type="SUPFAM" id="SSF52833">
    <property type="entry name" value="Thioredoxin-like"/>
    <property type="match status" value="1"/>
</dbReference>
<dbReference type="GO" id="GO:0034599">
    <property type="term" value="P:cellular response to oxidative stress"/>
    <property type="evidence" value="ECO:0007669"/>
    <property type="project" value="TreeGrafter"/>
</dbReference>
<accession>A0AAD7UNB6</accession>
<dbReference type="GO" id="GO:0005737">
    <property type="term" value="C:cytoplasm"/>
    <property type="evidence" value="ECO:0007669"/>
    <property type="project" value="TreeGrafter"/>
</dbReference>
<dbReference type="CDD" id="cd02066">
    <property type="entry name" value="GRX_family"/>
    <property type="match status" value="1"/>
</dbReference>
<dbReference type="InterPro" id="IPR011767">
    <property type="entry name" value="GLR_AS"/>
</dbReference>
<organism evidence="4 5">
    <name type="scientific">Chrysophaeum taylorii</name>
    <dbReference type="NCBI Taxonomy" id="2483200"/>
    <lineage>
        <taxon>Eukaryota</taxon>
        <taxon>Sar</taxon>
        <taxon>Stramenopiles</taxon>
        <taxon>Ochrophyta</taxon>
        <taxon>Pelagophyceae</taxon>
        <taxon>Pelagomonadales</taxon>
        <taxon>Pelagomonadaceae</taxon>
        <taxon>Chrysophaeum</taxon>
    </lineage>
</organism>
<protein>
    <recommendedName>
        <fullName evidence="3">Glutaredoxin domain-containing protein</fullName>
    </recommendedName>
</protein>
<evidence type="ECO:0000259" key="3">
    <source>
        <dbReference type="Pfam" id="PF00462"/>
    </source>
</evidence>
<name>A0AAD7UNB6_9STRA</name>
<dbReference type="GO" id="GO:0015038">
    <property type="term" value="F:glutathione disulfide oxidoreductase activity"/>
    <property type="evidence" value="ECO:0007669"/>
    <property type="project" value="TreeGrafter"/>
</dbReference>
<keyword evidence="5" id="KW-1185">Reference proteome</keyword>
<dbReference type="AlphaFoldDB" id="A0AAD7UNB6"/>
<reference evidence="4" key="1">
    <citation type="submission" date="2023-01" db="EMBL/GenBank/DDBJ databases">
        <title>Metagenome sequencing of chrysophaentin producing Chrysophaeum taylorii.</title>
        <authorList>
            <person name="Davison J."/>
            <person name="Bewley C."/>
        </authorList>
    </citation>
    <scope>NUCLEOTIDE SEQUENCE</scope>
    <source>
        <strain evidence="4">NIES-1699</strain>
    </source>
</reference>
<feature type="domain" description="Glutaredoxin" evidence="3">
    <location>
        <begin position="10"/>
        <end position="67"/>
    </location>
</feature>
<dbReference type="Pfam" id="PF00462">
    <property type="entry name" value="Glutaredoxin"/>
    <property type="match status" value="1"/>
</dbReference>
<keyword evidence="2" id="KW-0676">Redox-active center</keyword>
<keyword evidence="1" id="KW-1015">Disulfide bond</keyword>
<dbReference type="PROSITE" id="PS51354">
    <property type="entry name" value="GLUTAREDOXIN_2"/>
    <property type="match status" value="1"/>
</dbReference>
<dbReference type="Proteomes" id="UP001230188">
    <property type="component" value="Unassembled WGS sequence"/>
</dbReference>
<dbReference type="PRINTS" id="PR00160">
    <property type="entry name" value="GLUTAREDOXIN"/>
</dbReference>
<dbReference type="PANTHER" id="PTHR45694:SF18">
    <property type="entry name" value="GLUTAREDOXIN-1-RELATED"/>
    <property type="match status" value="1"/>
</dbReference>
<sequence>MQKEIDANDVVVFANDWCPFCKKAVEALKTAEIDFKYIEVDGGMKSELLAKTGKTSVPQVFVKGQFVGGCNDGGMGGTLPLLRNGKIQEMLKA</sequence>
<dbReference type="InterPro" id="IPR014025">
    <property type="entry name" value="Glutaredoxin_subgr"/>
</dbReference>
<evidence type="ECO:0000256" key="2">
    <source>
        <dbReference type="ARBA" id="ARBA00023284"/>
    </source>
</evidence>
<evidence type="ECO:0000313" key="5">
    <source>
        <dbReference type="Proteomes" id="UP001230188"/>
    </source>
</evidence>
<dbReference type="InterPro" id="IPR036249">
    <property type="entry name" value="Thioredoxin-like_sf"/>
</dbReference>
<gene>
    <name evidence="4" type="ORF">CTAYLR_006128</name>
</gene>
<dbReference type="EMBL" id="JAQMWT010000027">
    <property type="protein sequence ID" value="KAJ8613595.1"/>
    <property type="molecule type" value="Genomic_DNA"/>
</dbReference>
<proteinExistence type="predicted"/>